<reference evidence="1 2" key="2">
    <citation type="submission" date="2017-09" db="EMBL/GenBank/DDBJ databases">
        <title>Extensive intraspecific genome diversity in a model arbuscular mycorrhizal fungus.</title>
        <authorList>
            <person name="Chen E.C."/>
            <person name="Morin E."/>
            <person name="Beaudet D."/>
            <person name="Noel J."/>
            <person name="Ndikumana S."/>
            <person name="Charron P."/>
            <person name="St-Onge C."/>
            <person name="Giorgi J."/>
            <person name="Grigoriev I.V."/>
            <person name="Roux C."/>
            <person name="Martin F.M."/>
            <person name="Corradi N."/>
        </authorList>
    </citation>
    <scope>NUCLEOTIDE SEQUENCE [LARGE SCALE GENOMIC DNA]</scope>
    <source>
        <strain evidence="1 2">A5</strain>
    </source>
</reference>
<comment type="caution">
    <text evidence="1">The sequence shown here is derived from an EMBL/GenBank/DDBJ whole genome shotgun (WGS) entry which is preliminary data.</text>
</comment>
<dbReference type="VEuPathDB" id="FungiDB:RhiirA1_477778"/>
<dbReference type="AlphaFoldDB" id="A0A2N0NPG1"/>
<reference evidence="1 2" key="1">
    <citation type="submission" date="2016-04" db="EMBL/GenBank/DDBJ databases">
        <title>Genome analyses suggest a sexual origin of heterokaryosis in a supposedly ancient asexual fungus.</title>
        <authorList>
            <person name="Ropars J."/>
            <person name="Sedzielewska K."/>
            <person name="Noel J."/>
            <person name="Charron P."/>
            <person name="Farinelli L."/>
            <person name="Marton T."/>
            <person name="Kruger M."/>
            <person name="Pelin A."/>
            <person name="Brachmann A."/>
            <person name="Corradi N."/>
        </authorList>
    </citation>
    <scope>NUCLEOTIDE SEQUENCE [LARGE SCALE GENOMIC DNA]</scope>
    <source>
        <strain evidence="1 2">A5</strain>
    </source>
</reference>
<accession>A0A2N0NPG1</accession>
<dbReference type="Proteomes" id="UP000232722">
    <property type="component" value="Unassembled WGS sequence"/>
</dbReference>
<dbReference type="EMBL" id="LLXJ01003875">
    <property type="protein sequence ID" value="PKB96465.1"/>
    <property type="molecule type" value="Genomic_DNA"/>
</dbReference>
<gene>
    <name evidence="1" type="ORF">RhiirA5_434791</name>
</gene>
<organism evidence="1 2">
    <name type="scientific">Rhizophagus irregularis</name>
    <dbReference type="NCBI Taxonomy" id="588596"/>
    <lineage>
        <taxon>Eukaryota</taxon>
        <taxon>Fungi</taxon>
        <taxon>Fungi incertae sedis</taxon>
        <taxon>Mucoromycota</taxon>
        <taxon>Glomeromycotina</taxon>
        <taxon>Glomeromycetes</taxon>
        <taxon>Glomerales</taxon>
        <taxon>Glomeraceae</taxon>
        <taxon>Rhizophagus</taxon>
    </lineage>
</organism>
<protein>
    <submittedName>
        <fullName evidence="1">Uncharacterized protein</fullName>
    </submittedName>
</protein>
<evidence type="ECO:0000313" key="2">
    <source>
        <dbReference type="Proteomes" id="UP000232722"/>
    </source>
</evidence>
<proteinExistence type="predicted"/>
<evidence type="ECO:0000313" key="1">
    <source>
        <dbReference type="EMBL" id="PKB96465.1"/>
    </source>
</evidence>
<sequence>MVKINYHSGLNPVVVQAITNLYYRYSNKTPKMWYFRIRIPFRKLIEYSPTFFSKNEYIYITKKLYENGEFKAGRRSFYIYCTRKGMLHNINLYRKSSKFYCSCTSKEIKKSVAYQLINSAKVIQRTWRTFKLRPEI</sequence>
<name>A0A2N0NPG1_9GLOM</name>